<feature type="transmembrane region" description="Helical" evidence="6">
    <location>
        <begin position="104"/>
        <end position="126"/>
    </location>
</feature>
<evidence type="ECO:0000259" key="7">
    <source>
        <dbReference type="Pfam" id="PF20684"/>
    </source>
</evidence>
<evidence type="ECO:0000313" key="8">
    <source>
        <dbReference type="EMBL" id="EAU90364.2"/>
    </source>
</evidence>
<dbReference type="GO" id="GO:0016020">
    <property type="term" value="C:membrane"/>
    <property type="evidence" value="ECO:0007669"/>
    <property type="project" value="UniProtKB-SubCell"/>
</dbReference>
<dbReference type="Pfam" id="PF20684">
    <property type="entry name" value="Fung_rhodopsin"/>
    <property type="match status" value="1"/>
</dbReference>
<evidence type="ECO:0000256" key="5">
    <source>
        <dbReference type="ARBA" id="ARBA00038359"/>
    </source>
</evidence>
<evidence type="ECO:0000256" key="1">
    <source>
        <dbReference type="ARBA" id="ARBA00004141"/>
    </source>
</evidence>
<evidence type="ECO:0000256" key="6">
    <source>
        <dbReference type="SAM" id="Phobius"/>
    </source>
</evidence>
<reference evidence="8 9" key="1">
    <citation type="journal article" date="2010" name="Proc. Natl. Acad. Sci. U.S.A.">
        <title>Insights into evolution of multicellular fungi from the assembled chromosomes of the mushroom Coprinopsis cinerea (Coprinus cinereus).</title>
        <authorList>
            <person name="Stajich J.E."/>
            <person name="Wilke S.K."/>
            <person name="Ahren D."/>
            <person name="Au C.H."/>
            <person name="Birren B.W."/>
            <person name="Borodovsky M."/>
            <person name="Burns C."/>
            <person name="Canback B."/>
            <person name="Casselton L.A."/>
            <person name="Cheng C.K."/>
            <person name="Deng J."/>
            <person name="Dietrich F.S."/>
            <person name="Fargo D.C."/>
            <person name="Farman M.L."/>
            <person name="Gathman A.C."/>
            <person name="Goldberg J."/>
            <person name="Guigo R."/>
            <person name="Hoegger P.J."/>
            <person name="Hooker J.B."/>
            <person name="Huggins A."/>
            <person name="James T.Y."/>
            <person name="Kamada T."/>
            <person name="Kilaru S."/>
            <person name="Kodira C."/>
            <person name="Kues U."/>
            <person name="Kupfer D."/>
            <person name="Kwan H.S."/>
            <person name="Lomsadze A."/>
            <person name="Li W."/>
            <person name="Lilly W.W."/>
            <person name="Ma L.J."/>
            <person name="Mackey A.J."/>
            <person name="Manning G."/>
            <person name="Martin F."/>
            <person name="Muraguchi H."/>
            <person name="Natvig D.O."/>
            <person name="Palmerini H."/>
            <person name="Ramesh M.A."/>
            <person name="Rehmeyer C.J."/>
            <person name="Roe B.A."/>
            <person name="Shenoy N."/>
            <person name="Stanke M."/>
            <person name="Ter-Hovhannisyan V."/>
            <person name="Tunlid A."/>
            <person name="Velagapudi R."/>
            <person name="Vision T.J."/>
            <person name="Zeng Q."/>
            <person name="Zolan M.E."/>
            <person name="Pukkila P.J."/>
        </authorList>
    </citation>
    <scope>NUCLEOTIDE SEQUENCE [LARGE SCALE GENOMIC DNA]</scope>
    <source>
        <strain evidence="9">Okayama-7 / 130 / ATCC MYA-4618 / FGSC 9003</strain>
    </source>
</reference>
<dbReference type="KEGG" id="cci:CC1G_00748"/>
<dbReference type="PANTHER" id="PTHR33048">
    <property type="entry name" value="PTH11-LIKE INTEGRAL MEMBRANE PROTEIN (AFU_ORTHOLOGUE AFUA_5G11245)"/>
    <property type="match status" value="1"/>
</dbReference>
<name>A8N9D4_COPC7</name>
<comment type="similarity">
    <text evidence="5">Belongs to the SAT4 family.</text>
</comment>
<comment type="caution">
    <text evidence="8">The sequence shown here is derived from an EMBL/GenBank/DDBJ whole genome shotgun (WGS) entry which is preliminary data.</text>
</comment>
<sequence length="325" mass="35677">MANYGDCIGLAVTSSLCSAVAILSTSYRLFVRRSKLWIDDVCAFCSMLALCVQMAAVFTPLSSSIGVARYYLMITTFYVIVWFARLSILFSIIRIDPSKLRRKFLYASAFLFLIVCGFMIAQLFFICSEQPWREHPIPQCHLTRQVAITQLIFNTLSDLLLLVIPLQLLVVLQDRWLRSRLMVIFSTCTITTMVSMVHAVFILTLNGPEIMIVALIESSVSIIVANVPVIATAVLHLGGAGSPQRSGSRNSGGSGLTGPLSIRFLTGSHAPTSTTTTVVQISQPFPLMPASSLARLSRTLPARPSSVLLKPEDPVMRLSSSLRSR</sequence>
<dbReference type="RefSeq" id="XP_001831201.2">
    <property type="nucleotide sequence ID" value="XM_001831149.2"/>
</dbReference>
<evidence type="ECO:0000313" key="9">
    <source>
        <dbReference type="Proteomes" id="UP000001861"/>
    </source>
</evidence>
<feature type="transmembrane region" description="Helical" evidence="6">
    <location>
        <begin position="12"/>
        <end position="30"/>
    </location>
</feature>
<feature type="transmembrane region" description="Helical" evidence="6">
    <location>
        <begin position="210"/>
        <end position="235"/>
    </location>
</feature>
<organism evidence="8 9">
    <name type="scientific">Coprinopsis cinerea (strain Okayama-7 / 130 / ATCC MYA-4618 / FGSC 9003)</name>
    <name type="common">Inky cap fungus</name>
    <name type="synonym">Hormographiella aspergillata</name>
    <dbReference type="NCBI Taxonomy" id="240176"/>
    <lineage>
        <taxon>Eukaryota</taxon>
        <taxon>Fungi</taxon>
        <taxon>Dikarya</taxon>
        <taxon>Basidiomycota</taxon>
        <taxon>Agaricomycotina</taxon>
        <taxon>Agaricomycetes</taxon>
        <taxon>Agaricomycetidae</taxon>
        <taxon>Agaricales</taxon>
        <taxon>Agaricineae</taxon>
        <taxon>Psathyrellaceae</taxon>
        <taxon>Coprinopsis</taxon>
    </lineage>
</organism>
<dbReference type="InterPro" id="IPR052337">
    <property type="entry name" value="SAT4-like"/>
</dbReference>
<accession>A8N9D4</accession>
<evidence type="ECO:0000256" key="3">
    <source>
        <dbReference type="ARBA" id="ARBA00022989"/>
    </source>
</evidence>
<comment type="subcellular location">
    <subcellularLocation>
        <location evidence="1">Membrane</location>
        <topology evidence="1">Multi-pass membrane protein</topology>
    </subcellularLocation>
</comment>
<dbReference type="PANTHER" id="PTHR33048:SF47">
    <property type="entry name" value="INTEGRAL MEMBRANE PROTEIN-RELATED"/>
    <property type="match status" value="1"/>
</dbReference>
<dbReference type="InterPro" id="IPR049326">
    <property type="entry name" value="Rhodopsin_dom_fungi"/>
</dbReference>
<feature type="transmembrane region" description="Helical" evidence="6">
    <location>
        <begin position="70"/>
        <end position="92"/>
    </location>
</feature>
<dbReference type="AlphaFoldDB" id="A8N9D4"/>
<feature type="transmembrane region" description="Helical" evidence="6">
    <location>
        <begin position="37"/>
        <end position="58"/>
    </location>
</feature>
<dbReference type="EMBL" id="AACS02000007">
    <property type="protein sequence ID" value="EAU90364.2"/>
    <property type="molecule type" value="Genomic_DNA"/>
</dbReference>
<keyword evidence="4 6" id="KW-0472">Membrane</keyword>
<protein>
    <recommendedName>
        <fullName evidence="7">Rhodopsin domain-containing protein</fullName>
    </recommendedName>
</protein>
<dbReference type="Proteomes" id="UP000001861">
    <property type="component" value="Unassembled WGS sequence"/>
</dbReference>
<feature type="transmembrane region" description="Helical" evidence="6">
    <location>
        <begin position="146"/>
        <end position="169"/>
    </location>
</feature>
<gene>
    <name evidence="8" type="ORF">CC1G_00748</name>
</gene>
<feature type="transmembrane region" description="Helical" evidence="6">
    <location>
        <begin position="181"/>
        <end position="204"/>
    </location>
</feature>
<dbReference type="InParanoid" id="A8N9D4"/>
<keyword evidence="9" id="KW-1185">Reference proteome</keyword>
<proteinExistence type="inferred from homology"/>
<dbReference type="GeneID" id="6007669"/>
<dbReference type="OMA" id="YYLMATT"/>
<evidence type="ECO:0000256" key="2">
    <source>
        <dbReference type="ARBA" id="ARBA00022692"/>
    </source>
</evidence>
<dbReference type="OrthoDB" id="444631at2759"/>
<evidence type="ECO:0000256" key="4">
    <source>
        <dbReference type="ARBA" id="ARBA00023136"/>
    </source>
</evidence>
<feature type="domain" description="Rhodopsin" evidence="7">
    <location>
        <begin position="28"/>
        <end position="232"/>
    </location>
</feature>
<dbReference type="HOGENOM" id="CLU_052841_1_0_1"/>
<dbReference type="VEuPathDB" id="FungiDB:CC1G_00748"/>
<dbReference type="eggNOG" id="ENOG502SMVQ">
    <property type="taxonomic scope" value="Eukaryota"/>
</dbReference>
<keyword evidence="2 6" id="KW-0812">Transmembrane</keyword>
<keyword evidence="3 6" id="KW-1133">Transmembrane helix</keyword>